<sequence>METNGTDMYAMGPVVHAFMVATIPLCFVSLLIHCYIIFSVIFNRTLHSASNYLLANLCASVVFSNSVSIVTMCLLLHPVALVNITLLQTLNIFCIPIVFVTVFFMSSSAVVAGDRFVKVAHPLRYLGFMTDKTCGCLIGSCWVLSVIVCSCFAAVFVTSEVRTYVPYGTAAYFEATRLNPPYRIFAIFISVIIVLGLLIIDGFVLGLLRIAREQRRKIQNELNMLPNIGANRVRQLGEGSNKTIRYILYLGSYTLAWLPCAIILNALFFSRQIDFGTSTDISMGFILVSLFQLMYGTLFLTFMQEEHRKALQSTWQALVQKLKC</sequence>
<evidence type="ECO:0000313" key="11">
    <source>
        <dbReference type="EnsemblMetazoa" id="XP_038070671.1"/>
    </source>
</evidence>
<proteinExistence type="predicted"/>
<protein>
    <recommendedName>
        <fullName evidence="10">G-protein coupled receptors family 1 profile domain-containing protein</fullName>
    </recommendedName>
</protein>
<dbReference type="PROSITE" id="PS50262">
    <property type="entry name" value="G_PROTEIN_RECEP_F1_2"/>
    <property type="match status" value="1"/>
</dbReference>
<reference evidence="11" key="1">
    <citation type="submission" date="2022-11" db="UniProtKB">
        <authorList>
            <consortium name="EnsemblMetazoa"/>
        </authorList>
    </citation>
    <scope>IDENTIFICATION</scope>
</reference>
<keyword evidence="4 9" id="KW-1133">Transmembrane helix</keyword>
<evidence type="ECO:0000256" key="8">
    <source>
        <dbReference type="ARBA" id="ARBA00023224"/>
    </source>
</evidence>
<dbReference type="Proteomes" id="UP000887568">
    <property type="component" value="Unplaced"/>
</dbReference>
<dbReference type="OrthoDB" id="5967898at2759"/>
<comment type="subcellular location">
    <subcellularLocation>
        <location evidence="1">Cell membrane</location>
        <topology evidence="1">Multi-pass membrane protein</topology>
    </subcellularLocation>
</comment>
<evidence type="ECO:0000256" key="4">
    <source>
        <dbReference type="ARBA" id="ARBA00022989"/>
    </source>
</evidence>
<dbReference type="Gene3D" id="1.20.1070.10">
    <property type="entry name" value="Rhodopsin 7-helix transmembrane proteins"/>
    <property type="match status" value="1"/>
</dbReference>
<dbReference type="GeneID" id="119739713"/>
<keyword evidence="12" id="KW-1185">Reference proteome</keyword>
<feature type="transmembrane region" description="Helical" evidence="9">
    <location>
        <begin position="134"/>
        <end position="157"/>
    </location>
</feature>
<dbReference type="SUPFAM" id="SSF81321">
    <property type="entry name" value="Family A G protein-coupled receptor-like"/>
    <property type="match status" value="1"/>
</dbReference>
<accession>A0A914B5B3</accession>
<feature type="transmembrane region" description="Helical" evidence="9">
    <location>
        <begin position="184"/>
        <end position="208"/>
    </location>
</feature>
<feature type="transmembrane region" description="Helical" evidence="9">
    <location>
        <begin position="281"/>
        <end position="302"/>
    </location>
</feature>
<dbReference type="AlphaFoldDB" id="A0A914B5B3"/>
<feature type="domain" description="G-protein coupled receptors family 1 profile" evidence="10">
    <location>
        <begin position="32"/>
        <end position="295"/>
    </location>
</feature>
<keyword evidence="2" id="KW-1003">Cell membrane</keyword>
<evidence type="ECO:0000256" key="6">
    <source>
        <dbReference type="ARBA" id="ARBA00023136"/>
    </source>
</evidence>
<dbReference type="GO" id="GO:0004930">
    <property type="term" value="F:G protein-coupled receptor activity"/>
    <property type="evidence" value="ECO:0007669"/>
    <property type="project" value="UniProtKB-KW"/>
</dbReference>
<dbReference type="GO" id="GO:0005886">
    <property type="term" value="C:plasma membrane"/>
    <property type="evidence" value="ECO:0007669"/>
    <property type="project" value="UniProtKB-SubCell"/>
</dbReference>
<dbReference type="RefSeq" id="XP_038070671.1">
    <property type="nucleotide sequence ID" value="XM_038214743.1"/>
</dbReference>
<evidence type="ECO:0000259" key="10">
    <source>
        <dbReference type="PROSITE" id="PS50262"/>
    </source>
</evidence>
<evidence type="ECO:0000256" key="5">
    <source>
        <dbReference type="ARBA" id="ARBA00023040"/>
    </source>
</evidence>
<dbReference type="CDD" id="cd00637">
    <property type="entry name" value="7tm_classA_rhodopsin-like"/>
    <property type="match status" value="1"/>
</dbReference>
<evidence type="ECO:0000256" key="1">
    <source>
        <dbReference type="ARBA" id="ARBA00004651"/>
    </source>
</evidence>
<evidence type="ECO:0000256" key="9">
    <source>
        <dbReference type="SAM" id="Phobius"/>
    </source>
</evidence>
<feature type="transmembrane region" description="Helical" evidence="9">
    <location>
        <begin position="89"/>
        <end position="113"/>
    </location>
</feature>
<organism evidence="11 12">
    <name type="scientific">Patiria miniata</name>
    <name type="common">Bat star</name>
    <name type="synonym">Asterina miniata</name>
    <dbReference type="NCBI Taxonomy" id="46514"/>
    <lineage>
        <taxon>Eukaryota</taxon>
        <taxon>Metazoa</taxon>
        <taxon>Echinodermata</taxon>
        <taxon>Eleutherozoa</taxon>
        <taxon>Asterozoa</taxon>
        <taxon>Asteroidea</taxon>
        <taxon>Valvatacea</taxon>
        <taxon>Valvatida</taxon>
        <taxon>Asterinidae</taxon>
        <taxon>Patiria</taxon>
    </lineage>
</organism>
<keyword evidence="5" id="KW-0297">G-protein coupled receptor</keyword>
<evidence type="ECO:0000256" key="2">
    <source>
        <dbReference type="ARBA" id="ARBA00022475"/>
    </source>
</evidence>
<feature type="transmembrane region" description="Helical" evidence="9">
    <location>
        <begin position="246"/>
        <end position="269"/>
    </location>
</feature>
<keyword evidence="7" id="KW-0675">Receptor</keyword>
<evidence type="ECO:0000256" key="7">
    <source>
        <dbReference type="ARBA" id="ARBA00023170"/>
    </source>
</evidence>
<name>A0A914B5B3_PATMI</name>
<keyword evidence="3 9" id="KW-0812">Transmembrane</keyword>
<feature type="transmembrane region" description="Helical" evidence="9">
    <location>
        <begin position="53"/>
        <end position="77"/>
    </location>
</feature>
<feature type="transmembrane region" description="Helical" evidence="9">
    <location>
        <begin position="15"/>
        <end position="41"/>
    </location>
</feature>
<keyword evidence="6 9" id="KW-0472">Membrane</keyword>
<dbReference type="EnsemblMetazoa" id="XM_038214743.1">
    <property type="protein sequence ID" value="XP_038070671.1"/>
    <property type="gene ID" value="LOC119739713"/>
</dbReference>
<dbReference type="InterPro" id="IPR000276">
    <property type="entry name" value="GPCR_Rhodpsn"/>
</dbReference>
<evidence type="ECO:0000256" key="3">
    <source>
        <dbReference type="ARBA" id="ARBA00022692"/>
    </source>
</evidence>
<dbReference type="InterPro" id="IPR050569">
    <property type="entry name" value="TAAR"/>
</dbReference>
<dbReference type="PANTHER" id="PTHR24249">
    <property type="entry name" value="HISTAMINE RECEPTOR-RELATED G-PROTEIN COUPLED RECEPTOR"/>
    <property type="match status" value="1"/>
</dbReference>
<keyword evidence="8" id="KW-0807">Transducer</keyword>
<evidence type="ECO:0000313" key="12">
    <source>
        <dbReference type="Proteomes" id="UP000887568"/>
    </source>
</evidence>
<dbReference type="OMA" id="IQHERNM"/>
<dbReference type="InterPro" id="IPR017452">
    <property type="entry name" value="GPCR_Rhodpsn_7TM"/>
</dbReference>
<dbReference type="Pfam" id="PF00001">
    <property type="entry name" value="7tm_1"/>
    <property type="match status" value="1"/>
</dbReference>